<evidence type="ECO:0000256" key="5">
    <source>
        <dbReference type="SAM" id="MobiDB-lite"/>
    </source>
</evidence>
<keyword evidence="1" id="KW-0479">Metal-binding</keyword>
<feature type="compositionally biased region" description="Polar residues" evidence="5">
    <location>
        <begin position="1"/>
        <end position="16"/>
    </location>
</feature>
<feature type="region of interest" description="Disordered" evidence="5">
    <location>
        <begin position="557"/>
        <end position="592"/>
    </location>
</feature>
<dbReference type="GO" id="GO:0061665">
    <property type="term" value="F:SUMO ligase activity"/>
    <property type="evidence" value="ECO:0007669"/>
    <property type="project" value="TreeGrafter"/>
</dbReference>
<dbReference type="PANTHER" id="PTHR10782:SF4">
    <property type="entry name" value="TONALLI, ISOFORM E"/>
    <property type="match status" value="1"/>
</dbReference>
<feature type="region of interest" description="Disordered" evidence="5">
    <location>
        <begin position="606"/>
        <end position="666"/>
    </location>
</feature>
<feature type="compositionally biased region" description="Basic and acidic residues" evidence="5">
    <location>
        <begin position="213"/>
        <end position="222"/>
    </location>
</feature>
<accession>A0AAD9Z9S9</accession>
<dbReference type="GO" id="GO:0008270">
    <property type="term" value="F:zinc ion binding"/>
    <property type="evidence" value="ECO:0007669"/>
    <property type="project" value="UniProtKB-KW"/>
</dbReference>
<keyword evidence="2 4" id="KW-0863">Zinc-finger</keyword>
<reference evidence="7" key="1">
    <citation type="submission" date="2022-11" db="EMBL/GenBank/DDBJ databases">
        <title>Chromosomal genome sequence assembly and mating type (MAT) locus characterization of the leprose asexual lichenized fungus Lepraria neglecta (Nyl.) Erichsen.</title>
        <authorList>
            <person name="Allen J.L."/>
            <person name="Pfeffer B."/>
        </authorList>
    </citation>
    <scope>NUCLEOTIDE SEQUENCE</scope>
    <source>
        <strain evidence="7">Allen 5258</strain>
    </source>
</reference>
<evidence type="ECO:0000256" key="3">
    <source>
        <dbReference type="ARBA" id="ARBA00022833"/>
    </source>
</evidence>
<dbReference type="PANTHER" id="PTHR10782">
    <property type="entry name" value="ZINC FINGER MIZ DOMAIN-CONTAINING PROTEIN"/>
    <property type="match status" value="1"/>
</dbReference>
<feature type="region of interest" description="Disordered" evidence="5">
    <location>
        <begin position="1136"/>
        <end position="1170"/>
    </location>
</feature>
<organism evidence="7 8">
    <name type="scientific">Lepraria neglecta</name>
    <dbReference type="NCBI Taxonomy" id="209136"/>
    <lineage>
        <taxon>Eukaryota</taxon>
        <taxon>Fungi</taxon>
        <taxon>Dikarya</taxon>
        <taxon>Ascomycota</taxon>
        <taxon>Pezizomycotina</taxon>
        <taxon>Lecanoromycetes</taxon>
        <taxon>OSLEUM clade</taxon>
        <taxon>Lecanoromycetidae</taxon>
        <taxon>Lecanorales</taxon>
        <taxon>Lecanorineae</taxon>
        <taxon>Stereocaulaceae</taxon>
        <taxon>Lepraria</taxon>
    </lineage>
</organism>
<evidence type="ECO:0000313" key="7">
    <source>
        <dbReference type="EMBL" id="KAK3173646.1"/>
    </source>
</evidence>
<sequence>MSSPKAHGNQTTTKTRPMSAKEFERSNATTKAFLGGKEKSWMTGKSPEKIIKPSTTVSTISISPDHDRGASPAPRLTTEQYKVIRNNDLTSISFPPDFDPGRFPAQRTRRGGTKNYPGRSSTYAASSANPSTPSSPALANAAFPRSESPRKLLSNADNVLPSPSPSVETRRHSAQVVDLEDEASDAQTPGAPFTTRLEELVAKYGGFEQLEKRLEDAERPSHEPSPVAATQPEGTASNLGLLGDSSHQERSQSLEDRPSRANTDVEALYTATPHKRVQGNTNEPRKRMQSDYHSSRTALDQLQPTPAVRPSDNGLGSPPSAQAEMRNYFERVVLRLQDYMNQQDHRGSNVERPRLELLRDACGRSDYFYLRLHQIFCLDHRYRGLLGLTNVHSNGLNVLSFLLVSNEQLTPEAIEWFSIFPLPFELYAQRPAFQAAQGRVMRCLELLGTNWEIMRSQCTLRRYPPLVDELVGHFNIASLTFQRVVFTALLRDIWILPQDQCYHAAETVFARNHKEVMSRVNTLIQDIQAYNQSIIEEYQRILFSHTSHVQLVADTTMAPPQNGQSSSSASKTGQSHHHHRTLTGRIVESSRSMPLQVDIQAAQGVTRTNSNGPRTQPASASGNQTASHVAVSSPSMQAGSMSPYQTPATNGLSTPQSASFTQSPTQLQGFRSPLIPKNHSGQMQGQGQHMSQSMLGSPLQSASLLSHMVGSLSHMGAPIRRPPQILPSNAPGRAHSIHHHHQQRVLGMQPQQHLQAQTQSPQNRTHSFAARPAVPNGASRSPRLSAPRLDQFIRFDPTLLPSQPNPDSSAFHQAHARSPVLSSIDFAGKPSNITRHFRFVGHVIMPIEFITSNNRHVGWDFTIKKELIDLLAQDKPGLYGLSARRNFATESRMCRVRCIKLDKLKADEFKVKRLRVDQLIPESEWVVADNVWPGSTAVVLNGTALEIRKKSHHGKDLPIDATRFIKEGDNHISTAVIGFDKDIDAHYAIGIEIIQITDEDQVRKSIPTLGWQEARQRIIDRSIQVDPDVQVVHSQMIIDLIDPFTARLFDVPVRGSTCRHNQCFDRDVFLQTRTSKTPNEPCGPDEFRCPICGADARPRSLVIDGFFVTVREELVRKGRLDAKRIILHESGDWEIREEEEATGEQGDGTGKRASVAKPSAPMEVIEIDDD</sequence>
<feature type="compositionally biased region" description="Basic and acidic residues" evidence="5">
    <location>
        <begin position="246"/>
        <end position="259"/>
    </location>
</feature>
<feature type="compositionally biased region" description="Low complexity" evidence="5">
    <location>
        <begin position="52"/>
        <end position="63"/>
    </location>
</feature>
<evidence type="ECO:0000313" key="8">
    <source>
        <dbReference type="Proteomes" id="UP001276659"/>
    </source>
</evidence>
<keyword evidence="3" id="KW-0862">Zinc</keyword>
<evidence type="ECO:0000256" key="2">
    <source>
        <dbReference type="ARBA" id="ARBA00022771"/>
    </source>
</evidence>
<gene>
    <name evidence="7" type="ORF">OEA41_006978</name>
</gene>
<dbReference type="Pfam" id="PF02891">
    <property type="entry name" value="zf-MIZ"/>
    <property type="match status" value="1"/>
</dbReference>
<keyword evidence="8" id="KW-1185">Reference proteome</keyword>
<comment type="caution">
    <text evidence="7">The sequence shown here is derived from an EMBL/GenBank/DDBJ whole genome shotgun (WGS) entry which is preliminary data.</text>
</comment>
<feature type="compositionally biased region" description="Basic and acidic residues" evidence="5">
    <location>
        <begin position="36"/>
        <end position="51"/>
    </location>
</feature>
<dbReference type="EMBL" id="JASNWA010000007">
    <property type="protein sequence ID" value="KAK3173646.1"/>
    <property type="molecule type" value="Genomic_DNA"/>
</dbReference>
<feature type="domain" description="SP-RING-type" evidence="6">
    <location>
        <begin position="1025"/>
        <end position="1116"/>
    </location>
</feature>
<dbReference type="PROSITE" id="PS51044">
    <property type="entry name" value="ZF_SP_RING"/>
    <property type="match status" value="1"/>
</dbReference>
<dbReference type="GO" id="GO:0000785">
    <property type="term" value="C:chromatin"/>
    <property type="evidence" value="ECO:0007669"/>
    <property type="project" value="TreeGrafter"/>
</dbReference>
<feature type="compositionally biased region" description="Low complexity" evidence="5">
    <location>
        <begin position="120"/>
        <end position="142"/>
    </location>
</feature>
<protein>
    <recommendedName>
        <fullName evidence="6">SP-RING-type domain-containing protein</fullName>
    </recommendedName>
</protein>
<feature type="compositionally biased region" description="Basic and acidic residues" evidence="5">
    <location>
        <begin position="283"/>
        <end position="294"/>
    </location>
</feature>
<feature type="compositionally biased region" description="Polar residues" evidence="5">
    <location>
        <begin position="295"/>
        <end position="304"/>
    </location>
</feature>
<feature type="region of interest" description="Disordered" evidence="5">
    <location>
        <begin position="213"/>
        <end position="321"/>
    </location>
</feature>
<dbReference type="Proteomes" id="UP001276659">
    <property type="component" value="Unassembled WGS sequence"/>
</dbReference>
<dbReference type="Gene3D" id="3.30.40.10">
    <property type="entry name" value="Zinc/RING finger domain, C3HC4 (zinc finger)"/>
    <property type="match status" value="1"/>
</dbReference>
<proteinExistence type="predicted"/>
<name>A0AAD9Z9S9_9LECA</name>
<evidence type="ECO:0000256" key="1">
    <source>
        <dbReference type="ARBA" id="ARBA00022723"/>
    </source>
</evidence>
<dbReference type="InterPro" id="IPR013083">
    <property type="entry name" value="Znf_RING/FYVE/PHD"/>
</dbReference>
<evidence type="ECO:0000259" key="6">
    <source>
        <dbReference type="PROSITE" id="PS51044"/>
    </source>
</evidence>
<dbReference type="GO" id="GO:0016925">
    <property type="term" value="P:protein sumoylation"/>
    <property type="evidence" value="ECO:0007669"/>
    <property type="project" value="TreeGrafter"/>
</dbReference>
<feature type="region of interest" description="Disordered" evidence="5">
    <location>
        <begin position="1"/>
        <end position="193"/>
    </location>
</feature>
<dbReference type="InterPro" id="IPR004181">
    <property type="entry name" value="Znf_MIZ"/>
</dbReference>
<evidence type="ECO:0000256" key="4">
    <source>
        <dbReference type="PROSITE-ProRule" id="PRU00452"/>
    </source>
</evidence>
<dbReference type="AlphaFoldDB" id="A0AAD9Z9S9"/>